<protein>
    <recommendedName>
        <fullName evidence="7">L,D-TPase catalytic domain-containing protein</fullName>
    </recommendedName>
</protein>
<dbReference type="Pfam" id="PF03734">
    <property type="entry name" value="YkuD"/>
    <property type="match status" value="1"/>
</dbReference>
<dbReference type="GO" id="GO:0016740">
    <property type="term" value="F:transferase activity"/>
    <property type="evidence" value="ECO:0007669"/>
    <property type="project" value="UniProtKB-KW"/>
</dbReference>
<keyword evidence="2" id="KW-0808">Transferase</keyword>
<dbReference type="UniPathway" id="UPA00219"/>
<dbReference type="InterPro" id="IPR038063">
    <property type="entry name" value="Transpep_catalytic_dom"/>
</dbReference>
<evidence type="ECO:0000256" key="3">
    <source>
        <dbReference type="ARBA" id="ARBA00022960"/>
    </source>
</evidence>
<evidence type="ECO:0000256" key="4">
    <source>
        <dbReference type="ARBA" id="ARBA00022984"/>
    </source>
</evidence>
<keyword evidence="4 6" id="KW-0573">Peptidoglycan synthesis</keyword>
<name>A0A1J4N0A5_9ACTN</name>
<feature type="active site" description="Proton donor/acceptor" evidence="6">
    <location>
        <position position="164"/>
    </location>
</feature>
<keyword evidence="3 6" id="KW-0133">Cell shape</keyword>
<dbReference type="AlphaFoldDB" id="A0A1J4N0A5"/>
<dbReference type="InterPro" id="IPR005490">
    <property type="entry name" value="LD_TPept_cat_dom"/>
</dbReference>
<reference evidence="8" key="1">
    <citation type="submission" date="2016-10" db="EMBL/GenBank/DDBJ databases">
        <title>Draft Genome Sequence of Nocardioides luteus Strain BAFB, an Alkane-Degrading Bacterium Isolated from JP-7 Polluted Soil.</title>
        <authorList>
            <person name="Brown L."/>
            <person name="Ruiz O.N."/>
            <person name="Gunasekera T."/>
        </authorList>
    </citation>
    <scope>NUCLEOTIDE SEQUENCE [LARGE SCALE GENOMIC DNA]</scope>
    <source>
        <strain evidence="8">BAFB</strain>
    </source>
</reference>
<dbReference type="SUPFAM" id="SSF141523">
    <property type="entry name" value="L,D-transpeptidase catalytic domain-like"/>
    <property type="match status" value="1"/>
</dbReference>
<dbReference type="PROSITE" id="PS52029">
    <property type="entry name" value="LD_TPASE"/>
    <property type="match status" value="1"/>
</dbReference>
<dbReference type="InterPro" id="IPR050979">
    <property type="entry name" value="LD-transpeptidase"/>
</dbReference>
<feature type="domain" description="L,D-TPase catalytic" evidence="7">
    <location>
        <begin position="90"/>
        <end position="212"/>
    </location>
</feature>
<comment type="pathway">
    <text evidence="1 6">Cell wall biogenesis; peptidoglycan biosynthesis.</text>
</comment>
<gene>
    <name evidence="8" type="ORF">UG56_025910</name>
</gene>
<dbReference type="PANTHER" id="PTHR30582:SF2">
    <property type="entry name" value="L,D-TRANSPEPTIDASE YCIB-RELATED"/>
    <property type="match status" value="1"/>
</dbReference>
<evidence type="ECO:0000313" key="8">
    <source>
        <dbReference type="EMBL" id="OIJ23833.1"/>
    </source>
</evidence>
<dbReference type="GO" id="GO:0008360">
    <property type="term" value="P:regulation of cell shape"/>
    <property type="evidence" value="ECO:0007669"/>
    <property type="project" value="UniProtKB-UniRule"/>
</dbReference>
<dbReference type="PANTHER" id="PTHR30582">
    <property type="entry name" value="L,D-TRANSPEPTIDASE"/>
    <property type="match status" value="1"/>
</dbReference>
<evidence type="ECO:0000256" key="1">
    <source>
        <dbReference type="ARBA" id="ARBA00004752"/>
    </source>
</evidence>
<dbReference type="GO" id="GO:0005576">
    <property type="term" value="C:extracellular region"/>
    <property type="evidence" value="ECO:0007669"/>
    <property type="project" value="TreeGrafter"/>
</dbReference>
<evidence type="ECO:0000313" key="9">
    <source>
        <dbReference type="Proteomes" id="UP000033772"/>
    </source>
</evidence>
<organism evidence="8 9">
    <name type="scientific">Nocardioides luteus</name>
    <dbReference type="NCBI Taxonomy" id="1844"/>
    <lineage>
        <taxon>Bacteria</taxon>
        <taxon>Bacillati</taxon>
        <taxon>Actinomycetota</taxon>
        <taxon>Actinomycetes</taxon>
        <taxon>Propionibacteriales</taxon>
        <taxon>Nocardioidaceae</taxon>
        <taxon>Nocardioides</taxon>
    </lineage>
</organism>
<evidence type="ECO:0000256" key="5">
    <source>
        <dbReference type="ARBA" id="ARBA00023316"/>
    </source>
</evidence>
<dbReference type="Gene3D" id="2.40.440.10">
    <property type="entry name" value="L,D-transpeptidase catalytic domain-like"/>
    <property type="match status" value="1"/>
</dbReference>
<evidence type="ECO:0000256" key="6">
    <source>
        <dbReference type="PROSITE-ProRule" id="PRU01373"/>
    </source>
</evidence>
<dbReference type="GO" id="GO:0071555">
    <property type="term" value="P:cell wall organization"/>
    <property type="evidence" value="ECO:0007669"/>
    <property type="project" value="UniProtKB-UniRule"/>
</dbReference>
<proteinExistence type="predicted"/>
<dbReference type="CDD" id="cd16913">
    <property type="entry name" value="YkuD_like"/>
    <property type="match status" value="1"/>
</dbReference>
<dbReference type="GO" id="GO:0071972">
    <property type="term" value="F:peptidoglycan L,D-transpeptidase activity"/>
    <property type="evidence" value="ECO:0007669"/>
    <property type="project" value="TreeGrafter"/>
</dbReference>
<keyword evidence="5 6" id="KW-0961">Cell wall biogenesis/degradation</keyword>
<accession>A0A1J4N0A5</accession>
<dbReference type="RefSeq" id="WP_052693354.1">
    <property type="nucleotide sequence ID" value="NZ_JZDQ02000053.1"/>
</dbReference>
<dbReference type="GO" id="GO:0018104">
    <property type="term" value="P:peptidoglycan-protein cross-linking"/>
    <property type="evidence" value="ECO:0007669"/>
    <property type="project" value="TreeGrafter"/>
</dbReference>
<comment type="caution">
    <text evidence="8">The sequence shown here is derived from an EMBL/GenBank/DDBJ whole genome shotgun (WGS) entry which is preliminary data.</text>
</comment>
<sequence>MHRPLQRTKMLFAASLLTSAGLYGGIEIVAEPEADGRTSVADSGEKMGVDDEAFTPVWPHQAQGEAGNRHVDALTEAEEKVLPADSGTGRRAVFSISRQRVWIVSAAGKTRRTYPVSGSVYDNLEPGTYRVFSRSKHAKGIDDSGTMQWFVRFTRGPRAAIGFHNIPVDKGKRVQTRAQLGTPLSHGCIRQAEPDAKAMWRFARLGTKVVVVP</sequence>
<dbReference type="STRING" id="1844.UG56_025910"/>
<dbReference type="EMBL" id="JZDQ02000053">
    <property type="protein sequence ID" value="OIJ23833.1"/>
    <property type="molecule type" value="Genomic_DNA"/>
</dbReference>
<keyword evidence="9" id="KW-1185">Reference proteome</keyword>
<evidence type="ECO:0000256" key="2">
    <source>
        <dbReference type="ARBA" id="ARBA00022679"/>
    </source>
</evidence>
<dbReference type="Proteomes" id="UP000033772">
    <property type="component" value="Unassembled WGS sequence"/>
</dbReference>
<feature type="active site" description="Nucleophile" evidence="6">
    <location>
        <position position="188"/>
    </location>
</feature>
<dbReference type="OrthoDB" id="5242394at2"/>
<evidence type="ECO:0000259" key="7">
    <source>
        <dbReference type="PROSITE" id="PS52029"/>
    </source>
</evidence>